<proteinExistence type="predicted"/>
<feature type="compositionally biased region" description="Basic and acidic residues" evidence="1">
    <location>
        <begin position="1"/>
        <end position="25"/>
    </location>
</feature>
<reference evidence="3 4" key="1">
    <citation type="journal article" date="2013" name="Genome Announc.">
        <title>Draft Genome Sequence of 'Candidatus Halobonum tyrrellensis' Strain G22, Isolated from the Hypersaline Waters of Lake Tyrrell, Australia.</title>
        <authorList>
            <person name="Ugalde J.A."/>
            <person name="Narasingarao P."/>
            <person name="Kuo S."/>
            <person name="Podell S."/>
            <person name="Allen E.E."/>
        </authorList>
    </citation>
    <scope>NUCLEOTIDE SEQUENCE [LARGE SCALE GENOMIC DNA]</scope>
    <source>
        <strain evidence="3 4">G22</strain>
    </source>
</reference>
<dbReference type="EMBL" id="ASGZ01000029">
    <property type="protein sequence ID" value="ESP88321.1"/>
    <property type="molecule type" value="Genomic_DNA"/>
</dbReference>
<dbReference type="Pfam" id="PF23994">
    <property type="entry name" value="DUF7312"/>
    <property type="match status" value="1"/>
</dbReference>
<evidence type="ECO:0000256" key="1">
    <source>
        <dbReference type="SAM" id="MobiDB-lite"/>
    </source>
</evidence>
<feature type="domain" description="DUF7312" evidence="2">
    <location>
        <begin position="18"/>
        <end position="67"/>
    </location>
</feature>
<sequence>MSDRSDADRVTADDDGRDDEWRFGLDDVDENGVVGPEPTPIEPESVSTENALFVVLGALGTLAVLLSATL</sequence>
<dbReference type="Proteomes" id="UP000017840">
    <property type="component" value="Unassembled WGS sequence"/>
</dbReference>
<accession>V4GTB7</accession>
<evidence type="ECO:0000259" key="2">
    <source>
        <dbReference type="Pfam" id="PF23994"/>
    </source>
</evidence>
<protein>
    <recommendedName>
        <fullName evidence="2">DUF7312 domain-containing protein</fullName>
    </recommendedName>
</protein>
<feature type="region of interest" description="Disordered" evidence="1">
    <location>
        <begin position="1"/>
        <end position="45"/>
    </location>
</feature>
<dbReference type="AlphaFoldDB" id="V4GTB7"/>
<evidence type="ECO:0000313" key="4">
    <source>
        <dbReference type="Proteomes" id="UP000017840"/>
    </source>
</evidence>
<name>V4GTB7_9EURY</name>
<dbReference type="InterPro" id="IPR055736">
    <property type="entry name" value="DUF7312"/>
</dbReference>
<comment type="caution">
    <text evidence="3">The sequence shown here is derived from an EMBL/GenBank/DDBJ whole genome shotgun (WGS) entry which is preliminary data.</text>
</comment>
<dbReference type="RefSeq" id="WP_023394458.1">
    <property type="nucleotide sequence ID" value="NZ_ASGZ01000029.1"/>
</dbReference>
<evidence type="ECO:0000313" key="3">
    <source>
        <dbReference type="EMBL" id="ESP88321.1"/>
    </source>
</evidence>
<gene>
    <name evidence="3" type="ORF">K933_09367</name>
</gene>
<dbReference type="STRING" id="1324957.K933_09367"/>
<keyword evidence="4" id="KW-1185">Reference proteome</keyword>
<organism evidence="3 4">
    <name type="scientific">Candidatus Halobonum tyrrellensis G22</name>
    <dbReference type="NCBI Taxonomy" id="1324957"/>
    <lineage>
        <taxon>Archaea</taxon>
        <taxon>Methanobacteriati</taxon>
        <taxon>Methanobacteriota</taxon>
        <taxon>Stenosarchaea group</taxon>
        <taxon>Halobacteria</taxon>
        <taxon>Halobacteriales</taxon>
        <taxon>Haloferacaceae</taxon>
        <taxon>Candidatus Halobonum</taxon>
    </lineage>
</organism>